<dbReference type="Pfam" id="PF13415">
    <property type="entry name" value="Beta-prop_FBX42"/>
    <property type="match status" value="1"/>
</dbReference>
<dbReference type="SUPFAM" id="SSF81383">
    <property type="entry name" value="F-box domain"/>
    <property type="match status" value="1"/>
</dbReference>
<dbReference type="AlphaFoldDB" id="U5EVF4"/>
<proteinExistence type="evidence at transcript level"/>
<protein>
    <submittedName>
        <fullName evidence="3">Putative f-box only protein 42</fullName>
    </submittedName>
</protein>
<reference evidence="3" key="1">
    <citation type="journal article" date="2014" name="Insect Biochem. Mol. Biol.">
        <title>An insight into the sialome of the frog biting fly, Corethrella appendiculata.</title>
        <authorList>
            <person name="Ribeiro J.M.C."/>
            <person name="Chagas A.C."/>
            <person name="Pham V.M."/>
            <person name="Lounibos L.P."/>
            <person name="Calvo E."/>
        </authorList>
    </citation>
    <scope>NUCLEOTIDE SEQUENCE</scope>
    <source>
        <tissue evidence="3">Salivary glands</tissue>
    </source>
</reference>
<dbReference type="Pfam" id="PF12937">
    <property type="entry name" value="F-box-like"/>
    <property type="match status" value="1"/>
</dbReference>
<feature type="compositionally biased region" description="Polar residues" evidence="1">
    <location>
        <begin position="399"/>
        <end position="411"/>
    </location>
</feature>
<dbReference type="Gene3D" id="2.120.10.80">
    <property type="entry name" value="Kelch-type beta propeller"/>
    <property type="match status" value="1"/>
</dbReference>
<feature type="region of interest" description="Disordered" evidence="1">
    <location>
        <begin position="342"/>
        <end position="364"/>
    </location>
</feature>
<dbReference type="GO" id="GO:0019005">
    <property type="term" value="C:SCF ubiquitin ligase complex"/>
    <property type="evidence" value="ECO:0007669"/>
    <property type="project" value="TreeGrafter"/>
</dbReference>
<evidence type="ECO:0000259" key="2">
    <source>
        <dbReference type="PROSITE" id="PS50181"/>
    </source>
</evidence>
<dbReference type="GO" id="GO:1990756">
    <property type="term" value="F:ubiquitin-like ligase-substrate adaptor activity"/>
    <property type="evidence" value="ECO:0007669"/>
    <property type="project" value="TreeGrafter"/>
</dbReference>
<dbReference type="InterPro" id="IPR052821">
    <property type="entry name" value="F-box_only_SRC"/>
</dbReference>
<dbReference type="InterPro" id="IPR001810">
    <property type="entry name" value="F-box_dom"/>
</dbReference>
<feature type="compositionally biased region" description="Low complexity" evidence="1">
    <location>
        <begin position="379"/>
        <end position="391"/>
    </location>
</feature>
<evidence type="ECO:0000256" key="1">
    <source>
        <dbReference type="SAM" id="MobiDB-lite"/>
    </source>
</evidence>
<feature type="region of interest" description="Disordered" evidence="1">
    <location>
        <begin position="379"/>
        <end position="430"/>
    </location>
</feature>
<feature type="compositionally biased region" description="Low complexity" evidence="1">
    <location>
        <begin position="342"/>
        <end position="358"/>
    </location>
</feature>
<name>U5EVF4_9DIPT</name>
<dbReference type="InterPro" id="IPR015915">
    <property type="entry name" value="Kelch-typ_b-propeller"/>
</dbReference>
<sequence length="632" mass="70877">MININDFPNEILEFILSLLPPYKDLENTKFVCKRWQKLTNNVISRKHCNLHRGIIDFNLCWKTELSISALSPKIAARFAHSTCLHDNSMYVFGGASSTNTTFNDLWRFDLSKREWIRPVSMGSYPSPKAGATLVVHGDSLILFGGWRHSMNPPFQMCTLFDELHSYDIKENRWSIYNLPFGPPPTTGHSTTVQNNSMIIFGGYQNTCETHGTSNDVWLLELDKMVWRKPIIAETSAKPVPRYGQFQTAIDDKHLLILGGNGGPNNKLNDAWILDMSSDVWRWKNIPVKNKKLTATHMWYYPVCNVGEKIITLAPISANNFQYSNIAVQLFSNVNRIGENNQQMPQQMHQQHQPAANPAINPRNRLFDNNRREINDNRNVNRQQQQPQQQQQPPQPAAQINPNHNADNINGNVGQGGGGGGPSSSGSRFQRNPHLFRNVTDDDHMLPKRFSQQNIEQGQLGMAAFQVQPSNNPIVSPRERQLERLRRMEEKISAMRRISNENGESSRTSGASTSQSSAVNLGASSSNSNNNERPSTSSARAVPTTPKLINRNSLAIFVCDISNILSPTDPCIEWVETKSCGILAGAPEKFTFATFVNGVGELIMFGGLITNSNYNDFEVSNTIHFLTVPTTVV</sequence>
<dbReference type="PROSITE" id="PS50181">
    <property type="entry name" value="FBOX"/>
    <property type="match status" value="1"/>
</dbReference>
<dbReference type="PANTHER" id="PTHR46432">
    <property type="entry name" value="F-BOX ONLY PROTEIN 42"/>
    <property type="match status" value="1"/>
</dbReference>
<dbReference type="PANTHER" id="PTHR46432:SF1">
    <property type="entry name" value="F-BOX ONLY PROTEIN 42"/>
    <property type="match status" value="1"/>
</dbReference>
<evidence type="ECO:0000313" key="3">
    <source>
        <dbReference type="EMBL" id="JAB57987.1"/>
    </source>
</evidence>
<accession>U5EVF4</accession>
<organism evidence="3">
    <name type="scientific">Corethrella appendiculata</name>
    <dbReference type="NCBI Taxonomy" id="1370023"/>
    <lineage>
        <taxon>Eukaryota</taxon>
        <taxon>Metazoa</taxon>
        <taxon>Ecdysozoa</taxon>
        <taxon>Arthropoda</taxon>
        <taxon>Hexapoda</taxon>
        <taxon>Insecta</taxon>
        <taxon>Pterygota</taxon>
        <taxon>Neoptera</taxon>
        <taxon>Endopterygota</taxon>
        <taxon>Diptera</taxon>
        <taxon>Nematocera</taxon>
        <taxon>Culicoidea</taxon>
        <taxon>Chaoboridae</taxon>
        <taxon>Corethrella</taxon>
    </lineage>
</organism>
<feature type="region of interest" description="Disordered" evidence="1">
    <location>
        <begin position="493"/>
        <end position="543"/>
    </location>
</feature>
<dbReference type="Gene3D" id="1.20.1280.50">
    <property type="match status" value="1"/>
</dbReference>
<feature type="compositionally biased region" description="Gly residues" evidence="1">
    <location>
        <begin position="412"/>
        <end position="422"/>
    </location>
</feature>
<feature type="compositionally biased region" description="Low complexity" evidence="1">
    <location>
        <begin position="504"/>
        <end position="537"/>
    </location>
</feature>
<feature type="domain" description="F-box" evidence="2">
    <location>
        <begin position="1"/>
        <end position="50"/>
    </location>
</feature>
<dbReference type="SUPFAM" id="SSF117281">
    <property type="entry name" value="Kelch motif"/>
    <property type="match status" value="1"/>
</dbReference>
<dbReference type="EMBL" id="GANO01001884">
    <property type="protein sequence ID" value="JAB57987.1"/>
    <property type="molecule type" value="mRNA"/>
</dbReference>
<dbReference type="CDD" id="cd22110">
    <property type="entry name" value="F-box_FBXO42"/>
    <property type="match status" value="1"/>
</dbReference>
<dbReference type="InterPro" id="IPR036047">
    <property type="entry name" value="F-box-like_dom_sf"/>
</dbReference>